<organism evidence="1 2">
    <name type="scientific">Babesia gibsoni</name>
    <dbReference type="NCBI Taxonomy" id="33632"/>
    <lineage>
        <taxon>Eukaryota</taxon>
        <taxon>Sar</taxon>
        <taxon>Alveolata</taxon>
        <taxon>Apicomplexa</taxon>
        <taxon>Aconoidasida</taxon>
        <taxon>Piroplasmida</taxon>
        <taxon>Babesiidae</taxon>
        <taxon>Babesia</taxon>
    </lineage>
</organism>
<comment type="caution">
    <text evidence="1">The sequence shown here is derived from an EMBL/GenBank/DDBJ whole genome shotgun (WGS) entry which is preliminary data.</text>
</comment>
<reference evidence="1" key="1">
    <citation type="submission" date="2023-08" db="EMBL/GenBank/DDBJ databases">
        <title>Draft sequence of the Babesia gibsoni genome.</title>
        <authorList>
            <person name="Yamagishi J.Y."/>
            <person name="Xuan X.X."/>
        </authorList>
    </citation>
    <scope>NUCLEOTIDE SEQUENCE</scope>
    <source>
        <strain evidence="1">Azabu</strain>
    </source>
</reference>
<evidence type="ECO:0000313" key="1">
    <source>
        <dbReference type="EMBL" id="KAK1442662.1"/>
    </source>
</evidence>
<name>A0AAD8LQR8_BABGI</name>
<sequence>MDADEYEQYTGLPMPKAVGATVQEALDKYLKDVEAANEQHEHELTNGVPKRRSAIEFTGIKVDVSNEDQKLMIDLTNHAIEKWLPVCMLHARDACTEVEKQSPTADKEEETGKDVADLHLNATHHVTLFYYGLHDSHEQLEDPRIKDAYEELQYLDPESSKLLEALTPYEFAVAIFYRYFYKIRFPFDRRKTKHVEDADATPLNEVNMILRHVVFVPGVVMCATAHLGKPLVALPSPDGKLGPYDDYDDGGVITMDEFIKECGGAQAIMLEEDHCTHVTLGVTKAYKPVVSNNICQGIRDYLTYVKVQIRCGKEKEGLFIKKVMQDEQACDMDPRELIECLEIYGAGFSRYKFAKPNIVELAPAIAYEEDEVMLMEHAECSVLETSVKKEESILQHCYKDTMCFVSEDKKCIFIKHLPISRSVGHAGGKEKDDWVVDAYLCALDKPVTGKIQFYASA</sequence>
<evidence type="ECO:0000313" key="2">
    <source>
        <dbReference type="Proteomes" id="UP001230268"/>
    </source>
</evidence>
<dbReference type="AlphaFoldDB" id="A0AAD8LQR8"/>
<accession>A0AAD8LQR8</accession>
<dbReference type="EMBL" id="JAVEPI010000003">
    <property type="protein sequence ID" value="KAK1442662.1"/>
    <property type="molecule type" value="Genomic_DNA"/>
</dbReference>
<proteinExistence type="predicted"/>
<keyword evidence="2" id="KW-1185">Reference proteome</keyword>
<protein>
    <submittedName>
        <fullName evidence="1">Uncharacterized protein</fullName>
    </submittedName>
</protein>
<gene>
    <name evidence="1" type="ORF">BgAZ_301800</name>
</gene>
<dbReference type="Proteomes" id="UP001230268">
    <property type="component" value="Unassembled WGS sequence"/>
</dbReference>